<dbReference type="SUPFAM" id="SSF51445">
    <property type="entry name" value="(Trans)glycosidases"/>
    <property type="match status" value="1"/>
</dbReference>
<dbReference type="Gene3D" id="3.20.20.80">
    <property type="entry name" value="Glycosidases"/>
    <property type="match status" value="1"/>
</dbReference>
<keyword evidence="5 13" id="KW-0378">Hydrolase</keyword>
<evidence type="ECO:0000256" key="9">
    <source>
        <dbReference type="ARBA" id="ARBA00023326"/>
    </source>
</evidence>
<keyword evidence="6" id="KW-0136">Cellulose degradation</keyword>
<feature type="binding site" evidence="11">
    <location>
        <begin position="406"/>
        <end position="407"/>
    </location>
    <ligand>
        <name>substrate</name>
    </ligand>
</feature>
<evidence type="ECO:0000313" key="14">
    <source>
        <dbReference type="EMBL" id="GBF06077.1"/>
    </source>
</evidence>
<dbReference type="GO" id="GO:0005829">
    <property type="term" value="C:cytosol"/>
    <property type="evidence" value="ECO:0007669"/>
    <property type="project" value="TreeGrafter"/>
</dbReference>
<evidence type="ECO:0000313" key="15">
    <source>
        <dbReference type="Proteomes" id="UP000236569"/>
    </source>
</evidence>
<evidence type="ECO:0000256" key="7">
    <source>
        <dbReference type="ARBA" id="ARBA00023277"/>
    </source>
</evidence>
<dbReference type="GO" id="GO:0030245">
    <property type="term" value="P:cellulose catabolic process"/>
    <property type="evidence" value="ECO:0007669"/>
    <property type="project" value="UniProtKB-KW"/>
</dbReference>
<dbReference type="OrthoDB" id="1688691at2"/>
<keyword evidence="7" id="KW-0119">Carbohydrate metabolism</keyword>
<evidence type="ECO:0000256" key="1">
    <source>
        <dbReference type="ARBA" id="ARBA00000448"/>
    </source>
</evidence>
<dbReference type="PRINTS" id="PR00131">
    <property type="entry name" value="GLHYDRLASE1"/>
</dbReference>
<feature type="binding site" evidence="11">
    <location>
        <position position="161"/>
    </location>
    <ligand>
        <name>substrate</name>
    </ligand>
</feature>
<evidence type="ECO:0000256" key="10">
    <source>
        <dbReference type="PIRSR" id="PIRSR617736-1"/>
    </source>
</evidence>
<comment type="pathway">
    <text evidence="2">Glycan metabolism; cellulose degradation.</text>
</comment>
<comment type="caution">
    <text evidence="14">The sequence shown here is derived from an EMBL/GenBank/DDBJ whole genome shotgun (WGS) entry which is preliminary data.</text>
</comment>
<feature type="binding site" evidence="11">
    <location>
        <position position="17"/>
    </location>
    <ligand>
        <name>substrate</name>
    </ligand>
</feature>
<evidence type="ECO:0000256" key="8">
    <source>
        <dbReference type="ARBA" id="ARBA00023295"/>
    </source>
</evidence>
<dbReference type="Pfam" id="PF00232">
    <property type="entry name" value="Glyco_hydro_1"/>
    <property type="match status" value="1"/>
</dbReference>
<dbReference type="AlphaFoldDB" id="A0A2I9DTT7"/>
<evidence type="ECO:0000256" key="4">
    <source>
        <dbReference type="ARBA" id="ARBA00012744"/>
    </source>
</evidence>
<evidence type="ECO:0000256" key="11">
    <source>
        <dbReference type="PIRSR" id="PIRSR617736-2"/>
    </source>
</evidence>
<evidence type="ECO:0000256" key="3">
    <source>
        <dbReference type="ARBA" id="ARBA00010838"/>
    </source>
</evidence>
<evidence type="ECO:0000256" key="12">
    <source>
        <dbReference type="PROSITE-ProRule" id="PRU10055"/>
    </source>
</evidence>
<dbReference type="InterPro" id="IPR033132">
    <property type="entry name" value="GH_1_N_CS"/>
</dbReference>
<reference evidence="15" key="1">
    <citation type="submission" date="2018-01" db="EMBL/GenBank/DDBJ databases">
        <title>Draft Genome Sequence of the Radioresistant Bacterium Deinococcus aerius TR0125, Isolated from the Higher Atmosphere above Japan.</title>
        <authorList>
            <person name="Satoh K."/>
            <person name="Arai H."/>
            <person name="Sanzen T."/>
            <person name="Kawaguchi Y."/>
            <person name="Hayashi H."/>
            <person name="Yokobori S."/>
            <person name="Yamagishi A."/>
            <person name="Oono Y."/>
            <person name="Narumi I."/>
        </authorList>
    </citation>
    <scope>NUCLEOTIDE SEQUENCE [LARGE SCALE GENOMIC DNA]</scope>
    <source>
        <strain evidence="15">TR0125</strain>
    </source>
</reference>
<organism evidence="14 15">
    <name type="scientific">Deinococcus aerius</name>
    <dbReference type="NCBI Taxonomy" id="200253"/>
    <lineage>
        <taxon>Bacteria</taxon>
        <taxon>Thermotogati</taxon>
        <taxon>Deinococcota</taxon>
        <taxon>Deinococci</taxon>
        <taxon>Deinococcales</taxon>
        <taxon>Deinococcaceae</taxon>
        <taxon>Deinococcus</taxon>
    </lineage>
</organism>
<evidence type="ECO:0000256" key="5">
    <source>
        <dbReference type="ARBA" id="ARBA00022801"/>
    </source>
</evidence>
<dbReference type="EC" id="3.2.1.21" evidence="4 13"/>
<dbReference type="NCBIfam" id="TIGR03356">
    <property type="entry name" value="BGL"/>
    <property type="match status" value="1"/>
</dbReference>
<dbReference type="PANTHER" id="PTHR10353:SF36">
    <property type="entry name" value="LP05116P"/>
    <property type="match status" value="1"/>
</dbReference>
<protein>
    <recommendedName>
        <fullName evidence="4 13">Beta-glucosidase</fullName>
        <ecNumber evidence="4 13">3.2.1.21</ecNumber>
    </recommendedName>
</protein>
<dbReference type="InterPro" id="IPR017736">
    <property type="entry name" value="Glyco_hydro_1_beta-glucosidase"/>
</dbReference>
<dbReference type="InterPro" id="IPR017853">
    <property type="entry name" value="GH"/>
</dbReference>
<feature type="binding site" evidence="11">
    <location>
        <position position="117"/>
    </location>
    <ligand>
        <name>substrate</name>
    </ligand>
</feature>
<dbReference type="FunFam" id="3.20.20.80:FF:000004">
    <property type="entry name" value="Beta-glucosidase 6-phospho-beta-glucosidase"/>
    <property type="match status" value="1"/>
</dbReference>
<feature type="active site" description="Nucleophile" evidence="10 12">
    <location>
        <position position="352"/>
    </location>
</feature>
<gene>
    <name evidence="14" type="ORF">DAERI_070075</name>
</gene>
<keyword evidence="8 13" id="KW-0326">Glycosidase</keyword>
<proteinExistence type="inferred from homology"/>
<feature type="binding site" evidence="11">
    <location>
        <position position="399"/>
    </location>
    <ligand>
        <name>substrate</name>
    </ligand>
</feature>
<evidence type="ECO:0000256" key="13">
    <source>
        <dbReference type="RuleBase" id="RU361175"/>
    </source>
</evidence>
<accession>A0A2I9DTT7</accession>
<dbReference type="InterPro" id="IPR001360">
    <property type="entry name" value="Glyco_hydro_1"/>
</dbReference>
<dbReference type="PANTHER" id="PTHR10353">
    <property type="entry name" value="GLYCOSYL HYDROLASE"/>
    <property type="match status" value="1"/>
</dbReference>
<dbReference type="RefSeq" id="WP_103129483.1">
    <property type="nucleotide sequence ID" value="NZ_BFAG01000007.1"/>
</dbReference>
<evidence type="ECO:0000256" key="6">
    <source>
        <dbReference type="ARBA" id="ARBA00023001"/>
    </source>
</evidence>
<feature type="binding site" evidence="11">
    <location>
        <position position="298"/>
    </location>
    <ligand>
        <name>substrate</name>
    </ligand>
</feature>
<name>A0A2I9DTT7_9DEIO</name>
<dbReference type="InterPro" id="IPR018120">
    <property type="entry name" value="Glyco_hydro_1_AS"/>
</dbReference>
<keyword evidence="9" id="KW-0624">Polysaccharide degradation</keyword>
<keyword evidence="15" id="KW-1185">Reference proteome</keyword>
<dbReference type="PROSITE" id="PS00653">
    <property type="entry name" value="GLYCOSYL_HYDROL_F1_2"/>
    <property type="match status" value="1"/>
</dbReference>
<dbReference type="EMBL" id="BFAG01000007">
    <property type="protein sequence ID" value="GBF06077.1"/>
    <property type="molecule type" value="Genomic_DNA"/>
</dbReference>
<dbReference type="GO" id="GO:0008422">
    <property type="term" value="F:beta-glucosidase activity"/>
    <property type="evidence" value="ECO:0007669"/>
    <property type="project" value="UniProtKB-EC"/>
</dbReference>
<comment type="catalytic activity">
    <reaction evidence="1 13">
        <text>Hydrolysis of terminal, non-reducing beta-D-glucosyl residues with release of beta-D-glucose.</text>
        <dbReference type="EC" id="3.2.1.21"/>
    </reaction>
</comment>
<dbReference type="Proteomes" id="UP000236569">
    <property type="component" value="Unassembled WGS sequence"/>
</dbReference>
<dbReference type="PROSITE" id="PS00572">
    <property type="entry name" value="GLYCOSYL_HYDROL_F1_1"/>
    <property type="match status" value="1"/>
</dbReference>
<feature type="active site" description="Proton donor" evidence="10">
    <location>
        <position position="162"/>
    </location>
</feature>
<sequence>MSFPENFAWGAATASYQIEGAVREGGRGSSVWDDFTRAGRSHERQTGDVACDHYHRYREDVALMREFGLGAYRFSVAWPRIQPEGRGAVNEAGLDFYDRLVDELLAANVTPWLTLFHWDLPSALQVRGGWLNPDVPGYFAEYAAILAERFSDRVAHWMTLNEPQCFIGLGLHTGEHAPGLTLSRADALQAGHHALLAHGHAVRALRAGARQPLRIGFAPVGVGAVPASEEARDVEAARAWMFGVRDDLWNNAWWADPVLLGRYPEEGLARYGADAPRVAEGDLAVISEPTDFYGVNLYHGATIRAGEGGPEKVPTREGHPQTAYDWKLTPEVMRWAPRFYHERYGLPVVITENGMAGLDWVSLDGRVDDPQRIDFTRRYLRELRRACAEGVPVEGYFHWTWTDNFEWAQGFSKRFGLIHTDFVTQVRTPKASAAWYRDVIASNGANL</sequence>
<evidence type="ECO:0000256" key="2">
    <source>
        <dbReference type="ARBA" id="ARBA00004987"/>
    </source>
</evidence>
<comment type="similarity">
    <text evidence="3 13">Belongs to the glycosyl hydrolase 1 family.</text>
</comment>